<evidence type="ECO:0000259" key="3">
    <source>
        <dbReference type="PROSITE" id="PS50158"/>
    </source>
</evidence>
<evidence type="ECO:0000313" key="6">
    <source>
        <dbReference type="EMBL" id="KAE9347964.1"/>
    </source>
</evidence>
<dbReference type="AlphaFoldDB" id="A0A6A3J5M5"/>
<keyword evidence="8" id="KW-1185">Reference proteome</keyword>
<evidence type="ECO:0000313" key="9">
    <source>
        <dbReference type="Proteomes" id="UP000435112"/>
    </source>
</evidence>
<evidence type="ECO:0000313" key="8">
    <source>
        <dbReference type="Proteomes" id="UP000434957"/>
    </source>
</evidence>
<sequence length="566" mass="62997">MVGTPPPSGQAGQQQPAGQPQQVGQQQQQQAANGGARTRRAGGSKPPKYTEDGGFDLYHAQIEGYLLQHECWDVVGGNAVANENDPQWVEKNQFARYALLFGMLPKDSKKVCKMAAAREMWTSFEQDKTKRAYASETRLRRDLYVAKYTPGEDMEKYLDRLDDMRRRLENMNAVVTDEEMVKVILQGVVDSHRNVVRMFDRNNGGAAPDLATVRNVLLGEAETDKACATEAAKEEVVKATKLMTQRPVAEHLKKKFKKGKNKKVSGDQETRKCFFCKKKGHLRAECFGWKALQKKKGNEPGGLNDGGNGSKNAAPMRLVWTGELGDSDNPPVPIRMVKNQAEVPTVASAHDWLLDSGAGAHVCVHGGSFVRMDKDPLVTLDWQGGVDTNEYSGLVRLEVHPGKFLDLHAVRYAPGGTVNLVSQRLLEQKSWKPSYSDTDNERLRCKYFDKGGVRLEFKKKGDGFYWMKASPVLTASMMVIRSVETLEDNIVMTWHLKLAHLNEAAMKKMVLDGLAEGMNGLTMDDFKKTPLKCKWCLLEVTTQVHGVRGSKGEENGVQASSRQACY</sequence>
<dbReference type="EMBL" id="QXFT01000300">
    <property type="protein sequence ID" value="KAE9347964.1"/>
    <property type="molecule type" value="Genomic_DNA"/>
</dbReference>
<evidence type="ECO:0000313" key="4">
    <source>
        <dbReference type="EMBL" id="KAE8987514.1"/>
    </source>
</evidence>
<keyword evidence="1" id="KW-0863">Zinc-finger</keyword>
<evidence type="ECO:0000256" key="2">
    <source>
        <dbReference type="SAM" id="MobiDB-lite"/>
    </source>
</evidence>
<dbReference type="EMBL" id="QXFV01002261">
    <property type="protein sequence ID" value="KAE8990347.1"/>
    <property type="molecule type" value="Genomic_DNA"/>
</dbReference>
<dbReference type="Pfam" id="PF22936">
    <property type="entry name" value="Pol_BBD"/>
    <property type="match status" value="1"/>
</dbReference>
<organism evidence="4 9">
    <name type="scientific">Phytophthora rubi</name>
    <dbReference type="NCBI Taxonomy" id="129364"/>
    <lineage>
        <taxon>Eukaryota</taxon>
        <taxon>Sar</taxon>
        <taxon>Stramenopiles</taxon>
        <taxon>Oomycota</taxon>
        <taxon>Peronosporomycetes</taxon>
        <taxon>Peronosporales</taxon>
        <taxon>Peronosporaceae</taxon>
        <taxon>Phytophthora</taxon>
    </lineage>
</organism>
<dbReference type="Proteomes" id="UP000429607">
    <property type="component" value="Unassembled WGS sequence"/>
</dbReference>
<evidence type="ECO:0000313" key="7">
    <source>
        <dbReference type="Proteomes" id="UP000429607"/>
    </source>
</evidence>
<feature type="domain" description="CCHC-type" evidence="3">
    <location>
        <begin position="271"/>
        <end position="286"/>
    </location>
</feature>
<protein>
    <recommendedName>
        <fullName evidence="3">CCHC-type domain-containing protein</fullName>
    </recommendedName>
</protein>
<evidence type="ECO:0000256" key="1">
    <source>
        <dbReference type="PROSITE-ProRule" id="PRU00047"/>
    </source>
</evidence>
<dbReference type="GO" id="GO:0008270">
    <property type="term" value="F:zinc ion binding"/>
    <property type="evidence" value="ECO:0007669"/>
    <property type="project" value="UniProtKB-KW"/>
</dbReference>
<gene>
    <name evidence="5" type="ORF">PR001_g21512</name>
    <name evidence="4" type="ORF">PR002_g22023</name>
    <name evidence="6" type="ORF">PR003_g6650</name>
</gene>
<evidence type="ECO:0000313" key="5">
    <source>
        <dbReference type="EMBL" id="KAE8990347.1"/>
    </source>
</evidence>
<keyword evidence="1" id="KW-0862">Zinc</keyword>
<dbReference type="GO" id="GO:0003676">
    <property type="term" value="F:nucleic acid binding"/>
    <property type="evidence" value="ECO:0007669"/>
    <property type="project" value="InterPro"/>
</dbReference>
<dbReference type="OrthoDB" id="127816at2759"/>
<keyword evidence="1" id="KW-0479">Metal-binding</keyword>
<dbReference type="EMBL" id="QXFU01002309">
    <property type="protein sequence ID" value="KAE8987514.1"/>
    <property type="molecule type" value="Genomic_DNA"/>
</dbReference>
<dbReference type="PROSITE" id="PS50158">
    <property type="entry name" value="ZF_CCHC"/>
    <property type="match status" value="1"/>
</dbReference>
<feature type="compositionally biased region" description="Low complexity" evidence="2">
    <location>
        <begin position="9"/>
        <end position="36"/>
    </location>
</feature>
<reference evidence="7 9" key="1">
    <citation type="submission" date="2018-09" db="EMBL/GenBank/DDBJ databases">
        <title>Genomic investigation of the strawberry pathogen Phytophthora fragariae indicates pathogenicity is determined by transcriptional variation in three key races.</title>
        <authorList>
            <person name="Adams T.M."/>
            <person name="Armitage A.D."/>
            <person name="Sobczyk M.K."/>
            <person name="Bates H.J."/>
            <person name="Dunwell J.M."/>
            <person name="Nellist C.F."/>
            <person name="Harrison R.J."/>
        </authorList>
    </citation>
    <scope>NUCLEOTIDE SEQUENCE [LARGE SCALE GENOMIC DNA]</scope>
    <source>
        <strain evidence="5 7">SCRP249</strain>
        <strain evidence="4 9">SCRP324</strain>
        <strain evidence="6 8">SCRP333</strain>
    </source>
</reference>
<comment type="caution">
    <text evidence="4">The sequence shown here is derived from an EMBL/GenBank/DDBJ whole genome shotgun (WGS) entry which is preliminary data.</text>
</comment>
<dbReference type="InterPro" id="IPR054722">
    <property type="entry name" value="PolX-like_BBD"/>
</dbReference>
<dbReference type="Proteomes" id="UP000434957">
    <property type="component" value="Unassembled WGS sequence"/>
</dbReference>
<proteinExistence type="predicted"/>
<dbReference type="InterPro" id="IPR001878">
    <property type="entry name" value="Znf_CCHC"/>
</dbReference>
<feature type="region of interest" description="Disordered" evidence="2">
    <location>
        <begin position="1"/>
        <end position="52"/>
    </location>
</feature>
<dbReference type="Pfam" id="PF14223">
    <property type="entry name" value="Retrotran_gag_2"/>
    <property type="match status" value="1"/>
</dbReference>
<accession>A0A6A3J5M5</accession>
<name>A0A6A3J5M5_9STRA</name>
<dbReference type="Proteomes" id="UP000435112">
    <property type="component" value="Unassembled WGS sequence"/>
</dbReference>